<accession>W6UTC4</accession>
<dbReference type="InterPro" id="IPR015943">
    <property type="entry name" value="WD40/YVTN_repeat-like_dom_sf"/>
</dbReference>
<feature type="domain" description="IFT122 first beta-propeller" evidence="9">
    <location>
        <begin position="200"/>
        <end position="297"/>
    </location>
</feature>
<evidence type="ECO:0000259" key="11">
    <source>
        <dbReference type="Pfam" id="PF25295"/>
    </source>
</evidence>
<dbReference type="Gene3D" id="2.130.10.10">
    <property type="entry name" value="YVTN repeat-like/Quinoprotein amine dehydrogenase"/>
    <property type="match status" value="2"/>
</dbReference>
<dbReference type="Gene3D" id="1.25.40.470">
    <property type="match status" value="2"/>
</dbReference>
<dbReference type="PROSITE" id="PS50082">
    <property type="entry name" value="WD_REPEATS_2"/>
    <property type="match status" value="1"/>
</dbReference>
<dbReference type="Pfam" id="PF25295">
    <property type="entry name" value="TPR_IFT122"/>
    <property type="match status" value="1"/>
</dbReference>
<evidence type="ECO:0000256" key="2">
    <source>
        <dbReference type="ARBA" id="ARBA00019442"/>
    </source>
</evidence>
<feature type="domain" description="IFT122 first beta-propeller" evidence="9">
    <location>
        <begin position="19"/>
        <end position="190"/>
    </location>
</feature>
<evidence type="ECO:0000259" key="9">
    <source>
        <dbReference type="Pfam" id="PF23381"/>
    </source>
</evidence>
<dbReference type="STRING" id="6210.W6UTC4"/>
<proteinExistence type="predicted"/>
<dbReference type="InterPro" id="IPR056153">
    <property type="entry name" value="Beta-prop_IFT122_1st"/>
</dbReference>
<dbReference type="Pfam" id="PF23381">
    <property type="entry name" value="Beta-prop_IFT122_1st"/>
    <property type="match status" value="2"/>
</dbReference>
<dbReference type="InterPro" id="IPR036322">
    <property type="entry name" value="WD40_repeat_dom_sf"/>
</dbReference>
<dbReference type="InterPro" id="IPR039857">
    <property type="entry name" value="Ift122/121"/>
</dbReference>
<dbReference type="SUPFAM" id="SSF50978">
    <property type="entry name" value="WD40 repeat-like"/>
    <property type="match status" value="1"/>
</dbReference>
<feature type="repeat" description="WD" evidence="7">
    <location>
        <begin position="55"/>
        <end position="87"/>
    </location>
</feature>
<dbReference type="SMART" id="SM00320">
    <property type="entry name" value="WD40"/>
    <property type="match status" value="6"/>
</dbReference>
<feature type="domain" description="IFT122 second beta-propeller" evidence="8">
    <location>
        <begin position="307"/>
        <end position="421"/>
    </location>
</feature>
<comment type="caution">
    <text evidence="12">The sequence shown here is derived from an EMBL/GenBank/DDBJ whole genome shotgun (WGS) entry which is preliminary data.</text>
</comment>
<dbReference type="PROSITE" id="PS50294">
    <property type="entry name" value="WD_REPEATS_REGION"/>
    <property type="match status" value="1"/>
</dbReference>
<organism evidence="12 13">
    <name type="scientific">Echinococcus granulosus</name>
    <name type="common">Hydatid tapeworm</name>
    <dbReference type="NCBI Taxonomy" id="6210"/>
    <lineage>
        <taxon>Eukaryota</taxon>
        <taxon>Metazoa</taxon>
        <taxon>Spiralia</taxon>
        <taxon>Lophotrochozoa</taxon>
        <taxon>Platyhelminthes</taxon>
        <taxon>Cestoda</taxon>
        <taxon>Eucestoda</taxon>
        <taxon>Cyclophyllidea</taxon>
        <taxon>Taeniidae</taxon>
        <taxon>Echinococcus</taxon>
        <taxon>Echinococcus granulosus group</taxon>
    </lineage>
</organism>
<dbReference type="KEGG" id="egl:EGR_00154"/>
<feature type="domain" description="IFT122 zinc ribbon" evidence="10">
    <location>
        <begin position="1000"/>
        <end position="1043"/>
    </location>
</feature>
<evidence type="ECO:0000256" key="3">
    <source>
        <dbReference type="ARBA" id="ARBA00022574"/>
    </source>
</evidence>
<evidence type="ECO:0000259" key="8">
    <source>
        <dbReference type="Pfam" id="PF23377"/>
    </source>
</evidence>
<name>W6UTC4_ECHGR</name>
<evidence type="ECO:0000259" key="10">
    <source>
        <dbReference type="Pfam" id="PF25144"/>
    </source>
</evidence>
<gene>
    <name evidence="12" type="ORF">EGR_00154</name>
</gene>
<dbReference type="RefSeq" id="XP_024356081.1">
    <property type="nucleotide sequence ID" value="XM_024489403.1"/>
</dbReference>
<dbReference type="AlphaFoldDB" id="W6UTC4"/>
<feature type="domain" description="Intraflagellar transport protein 122 homolog TPR" evidence="11">
    <location>
        <begin position="546"/>
        <end position="947"/>
    </location>
</feature>
<evidence type="ECO:0000256" key="6">
    <source>
        <dbReference type="ARBA" id="ARBA00023273"/>
    </source>
</evidence>
<dbReference type="PANTHER" id="PTHR12764">
    <property type="entry name" value="WD REPEAT DOMAIN-RELATED"/>
    <property type="match status" value="1"/>
</dbReference>
<dbReference type="PANTHER" id="PTHR12764:SF4">
    <property type="entry name" value="INTRAFLAGELLAR TRANSPORT PROTEIN 122 HOMOLOG"/>
    <property type="match status" value="1"/>
</dbReference>
<evidence type="ECO:0000256" key="7">
    <source>
        <dbReference type="PROSITE-ProRule" id="PRU00221"/>
    </source>
</evidence>
<dbReference type="OMA" id="GDSFDTW"/>
<dbReference type="GO" id="GO:0030991">
    <property type="term" value="C:intraciliary transport particle A"/>
    <property type="evidence" value="ECO:0007669"/>
    <property type="project" value="TreeGrafter"/>
</dbReference>
<evidence type="ECO:0000313" key="13">
    <source>
        <dbReference type="Proteomes" id="UP000019149"/>
    </source>
</evidence>
<keyword evidence="3 7" id="KW-0853">WD repeat</keyword>
<dbReference type="InterPro" id="IPR001680">
    <property type="entry name" value="WD40_rpt"/>
</dbReference>
<keyword evidence="13" id="KW-1185">Reference proteome</keyword>
<dbReference type="GO" id="GO:0035721">
    <property type="term" value="P:intraciliary retrograde transport"/>
    <property type="evidence" value="ECO:0007669"/>
    <property type="project" value="TreeGrafter"/>
</dbReference>
<keyword evidence="6" id="KW-0966">Cell projection</keyword>
<dbReference type="InterPro" id="IPR056152">
    <property type="entry name" value="Beta-prop_IFT122_2nd"/>
</dbReference>
<dbReference type="GO" id="GO:1905515">
    <property type="term" value="P:non-motile cilium assembly"/>
    <property type="evidence" value="ECO:0007669"/>
    <property type="project" value="TreeGrafter"/>
</dbReference>
<dbReference type="InterPro" id="IPR056838">
    <property type="entry name" value="Zn_ribbon_IFT122"/>
</dbReference>
<dbReference type="GeneID" id="36335869"/>
<dbReference type="InterPro" id="IPR057411">
    <property type="entry name" value="TPR_IFT122"/>
</dbReference>
<keyword evidence="4" id="KW-0677">Repeat</keyword>
<dbReference type="Proteomes" id="UP000019149">
    <property type="component" value="Unassembled WGS sequence"/>
</dbReference>
<reference evidence="12 13" key="1">
    <citation type="journal article" date="2013" name="Nat. Genet.">
        <title>The genome of the hydatid tapeworm Echinococcus granulosus.</title>
        <authorList>
            <person name="Zheng H."/>
            <person name="Zhang W."/>
            <person name="Zhang L."/>
            <person name="Zhang Z."/>
            <person name="Li J."/>
            <person name="Lu G."/>
            <person name="Zhu Y."/>
            <person name="Wang Y."/>
            <person name="Huang Y."/>
            <person name="Liu J."/>
            <person name="Kang H."/>
            <person name="Chen J."/>
            <person name="Wang L."/>
            <person name="Chen A."/>
            <person name="Yu S."/>
            <person name="Gao Z."/>
            <person name="Jin L."/>
            <person name="Gu W."/>
            <person name="Wang Z."/>
            <person name="Zhao L."/>
            <person name="Shi B."/>
            <person name="Wen H."/>
            <person name="Lin R."/>
            <person name="Jones M.K."/>
            <person name="Brejova B."/>
            <person name="Vinar T."/>
            <person name="Zhao G."/>
            <person name="McManus D.P."/>
            <person name="Chen Z."/>
            <person name="Zhou Y."/>
            <person name="Wang S."/>
        </authorList>
    </citation>
    <scope>NUCLEOTIDE SEQUENCE [LARGE SCALE GENOMIC DNA]</scope>
</reference>
<evidence type="ECO:0000256" key="5">
    <source>
        <dbReference type="ARBA" id="ARBA00023069"/>
    </source>
</evidence>
<comment type="subcellular location">
    <subcellularLocation>
        <location evidence="1">Cell projection</location>
        <location evidence="1">Cilium</location>
    </subcellularLocation>
</comment>
<dbReference type="CTD" id="36335869"/>
<dbReference type="OrthoDB" id="10255582at2759"/>
<protein>
    <recommendedName>
        <fullName evidence="2">Intraflagellar transport protein 122 homolog</fullName>
    </recommendedName>
</protein>
<evidence type="ECO:0000313" key="12">
    <source>
        <dbReference type="EMBL" id="EUB64885.1"/>
    </source>
</evidence>
<dbReference type="EMBL" id="APAU02000001">
    <property type="protein sequence ID" value="EUB64885.1"/>
    <property type="molecule type" value="Genomic_DNA"/>
</dbReference>
<dbReference type="Pfam" id="PF25144">
    <property type="entry name" value="Zn_ribbon_IFT122"/>
    <property type="match status" value="1"/>
</dbReference>
<sequence>MDCATNWSVKTRGKSCLPTCVWDLCFSPDGKLIVAVAGCNVLVYKAECGTLLRTLKGHRDVCLCVKFSSDGSYFASGGVDNSVIVWKSVGFDGVLKYTHNSSVQSLCFNPKVLLLVSCSSCDLGLWTPDQKSVKRAKLPCRPLCLGWTNDGNLLAVGLQNGFVTIRNQGGEEMMSVEKGDGAAIWDLQWTYLNGMFSSCKAEMLAVCDWSERLSFYHLAGKQCGKDRYLGFIPMCMKWIGDLSEYLAIAGQNRKVNLYSYEGCQLGALSEENSWILSSAKHPREKCLIIGCQDGTIRSLTYSLPIVHSFFRDRYAFREIITDVVIQHLVTEQRGRLTFSVSRYPARIKCRDVVEKIAVYRNRLAIQLSDRILIYESALDDAFDMHYRIQEKVMLTFDCQLLLLTSQHIVYFQGRRITCINSQIAKVTLSSLFAVPLIKVATTISCVGVSADCDKIAIIDGSSTLTIHSLITNEIHMRESGARSFAWNQIDNNLLCYCNNDTLYVVVDDCVCHQQPMEGIVISFNGASVYCISKQTVRCVDVQLAQAMYYYLSAGRLQEAYRIACLGVAESDWRELGKVALLGMELQIAQSAFIQLGDHFHLTYIQQLNAYRRRGAIQEPASKLALTETLLIEAELACYQGNYNEAVKAFKKANHLDRVLGLYVDLRRFAEAKEALVLAAGDGRAHFDQKPQDATSFLLTKHAEWARATKDYRAAAVMFIEVGDFAAAAELAVEHGWVDVLLEISRKINKGDRIGLDLCAKKLAHLGEYAFAADCYARMGDIGSQVDILIKAGKWNELLSLVQEYPEFTRRVYLPYAQWLAENDDFEEAQAAFAQAGLAKEAVNFLEELASCAVFESRFNDASWYYWKLSRQCAEVAKKADDMRAKRNNLKRFEAFSKLADLYYVYNNIHQYMNDPFAAHMPEAYLNMARYLLNRMGKDEIEGISKVNILCTLAKNSSTLHAFKLARCAFDRLQTLRIKEPLRRIVELQSLAIRATPLQDSEDITIVCYRCSNTTSMLQNDNRCINCKAPFIYSFLSFDILPLVEFIPDPELTEEEVAECIRIDSPARREAVPEGLSCDDKALDTERDVFAEKLVNFNLGSDKYQPVVLDAKTMRAIPSSEIIILDPGYPMRKLFFKNVLPEVGVTCCKSCNKKEDYQVLLLQKHQCPFCRCGADG</sequence>
<dbReference type="Pfam" id="PF23377">
    <property type="entry name" value="Beta-prop_IFT122_2nd"/>
    <property type="match status" value="1"/>
</dbReference>
<evidence type="ECO:0000256" key="1">
    <source>
        <dbReference type="ARBA" id="ARBA00004138"/>
    </source>
</evidence>
<dbReference type="GO" id="GO:0097730">
    <property type="term" value="C:non-motile cilium"/>
    <property type="evidence" value="ECO:0007669"/>
    <property type="project" value="TreeGrafter"/>
</dbReference>
<evidence type="ECO:0000256" key="4">
    <source>
        <dbReference type="ARBA" id="ARBA00022737"/>
    </source>
</evidence>
<keyword evidence="5" id="KW-0969">Cilium</keyword>
<dbReference type="GO" id="GO:0061512">
    <property type="term" value="P:protein localization to cilium"/>
    <property type="evidence" value="ECO:0007669"/>
    <property type="project" value="TreeGrafter"/>
</dbReference>